<dbReference type="Gene3D" id="1.20.120.1770">
    <property type="match status" value="1"/>
</dbReference>
<evidence type="ECO:0000256" key="7">
    <source>
        <dbReference type="SAM" id="MobiDB-lite"/>
    </source>
</evidence>
<proteinExistence type="predicted"/>
<evidence type="ECO:0000313" key="13">
    <source>
        <dbReference type="Proteomes" id="UP001213000"/>
    </source>
</evidence>
<feature type="transmembrane region" description="Helical" evidence="8">
    <location>
        <begin position="307"/>
        <end position="328"/>
    </location>
</feature>
<dbReference type="PANTHER" id="PTHR47797:SF3">
    <property type="entry name" value="CYTOCHROME B561 DOMAIN-CONTAINING PROTEIN"/>
    <property type="match status" value="1"/>
</dbReference>
<protein>
    <recommendedName>
        <fullName evidence="14">CBD9-like protein</fullName>
    </recommendedName>
</protein>
<feature type="transmembrane region" description="Helical" evidence="8">
    <location>
        <begin position="264"/>
        <end position="287"/>
    </location>
</feature>
<dbReference type="AlphaFoldDB" id="A0AAD5VL78"/>
<dbReference type="InterPro" id="IPR005018">
    <property type="entry name" value="DOMON_domain"/>
</dbReference>
<evidence type="ECO:0000259" key="11">
    <source>
        <dbReference type="PROSITE" id="PS50939"/>
    </source>
</evidence>
<name>A0AAD5VL78_9AGAR</name>
<evidence type="ECO:0000256" key="6">
    <source>
        <dbReference type="ARBA" id="ARBA00023136"/>
    </source>
</evidence>
<keyword evidence="6 8" id="KW-0472">Membrane</keyword>
<sequence length="423" mass="46231">MHLLTSSVLTFLALTSQSFATELWARQSTTTTGDRTCMQVGIDRECIDENPLIERHLQTMCVSATVNGSTIDYTLSSTGANTVGWMGVGFGQQMTNSPMVIMWSNSDGSITLSQREASAHVMPTVVNNPPRVATLEQSLSSTSSNNVQYAFSIPANGDTTQDIVFAFGTTNPGSAAVDASLQQHIETGIAQLDLTRQSDSSTSGNTTPPNQASSGTDMPLLPYQRLIVVHAIFCVVGFLVFLPAGALIARYLRTFTPTWFSGHWILQFALAGSTIVIGFALGVQAVNQAGVEHLDDRHKVKPNNMRLGVALFVLYFAQCGLGAIIHRFKPKGINYRPPQNYFHAIFGIFIVALALYQVRIGYNVEWPKATGRAPLPNGVDIIFWIWVALLPLSYGLGLGFLKKQYRQEREARQAQGDKDYGEE</sequence>
<evidence type="ECO:0000256" key="9">
    <source>
        <dbReference type="SAM" id="SignalP"/>
    </source>
</evidence>
<keyword evidence="3 8" id="KW-0812">Transmembrane</keyword>
<dbReference type="GO" id="GO:0016020">
    <property type="term" value="C:membrane"/>
    <property type="evidence" value="ECO:0007669"/>
    <property type="project" value="UniProtKB-SubCell"/>
</dbReference>
<dbReference type="InterPro" id="IPR006593">
    <property type="entry name" value="Cyt_b561/ferric_Rdtase_TM"/>
</dbReference>
<dbReference type="SMART" id="SM00664">
    <property type="entry name" value="DoH"/>
    <property type="match status" value="1"/>
</dbReference>
<dbReference type="PANTHER" id="PTHR47797">
    <property type="entry name" value="DEHYDROGENASE, PUTATIVE (AFU_ORTHOLOGUE AFUA_8G05805)-RELATED"/>
    <property type="match status" value="1"/>
</dbReference>
<feature type="domain" description="Cytochrome b561" evidence="11">
    <location>
        <begin position="189"/>
        <end position="401"/>
    </location>
</feature>
<accession>A0AAD5VL78</accession>
<dbReference type="SUPFAM" id="SSF49344">
    <property type="entry name" value="CBD9-like"/>
    <property type="match status" value="1"/>
</dbReference>
<evidence type="ECO:0000256" key="2">
    <source>
        <dbReference type="ARBA" id="ARBA00022448"/>
    </source>
</evidence>
<comment type="caution">
    <text evidence="12">The sequence shown here is derived from an EMBL/GenBank/DDBJ whole genome shotgun (WGS) entry which is preliminary data.</text>
</comment>
<evidence type="ECO:0000256" key="3">
    <source>
        <dbReference type="ARBA" id="ARBA00022692"/>
    </source>
</evidence>
<evidence type="ECO:0000256" key="1">
    <source>
        <dbReference type="ARBA" id="ARBA00004370"/>
    </source>
</evidence>
<feature type="transmembrane region" description="Helical" evidence="8">
    <location>
        <begin position="340"/>
        <end position="361"/>
    </location>
</feature>
<dbReference type="EMBL" id="JANIEX010000773">
    <property type="protein sequence ID" value="KAJ3563308.1"/>
    <property type="molecule type" value="Genomic_DNA"/>
</dbReference>
<keyword evidence="4" id="KW-0249">Electron transport</keyword>
<dbReference type="CDD" id="cd09630">
    <property type="entry name" value="CDH_like_cytochrome"/>
    <property type="match status" value="1"/>
</dbReference>
<keyword evidence="5 8" id="KW-1133">Transmembrane helix</keyword>
<dbReference type="Proteomes" id="UP001213000">
    <property type="component" value="Unassembled WGS sequence"/>
</dbReference>
<keyword evidence="9" id="KW-0732">Signal</keyword>
<keyword evidence="2" id="KW-0813">Transport</keyword>
<organism evidence="12 13">
    <name type="scientific">Leucocoprinus birnbaumii</name>
    <dbReference type="NCBI Taxonomy" id="56174"/>
    <lineage>
        <taxon>Eukaryota</taxon>
        <taxon>Fungi</taxon>
        <taxon>Dikarya</taxon>
        <taxon>Basidiomycota</taxon>
        <taxon>Agaricomycotina</taxon>
        <taxon>Agaricomycetes</taxon>
        <taxon>Agaricomycetidae</taxon>
        <taxon>Agaricales</taxon>
        <taxon>Agaricineae</taxon>
        <taxon>Agaricaceae</taxon>
        <taxon>Leucocoprinus</taxon>
    </lineage>
</organism>
<dbReference type="Pfam" id="PF03188">
    <property type="entry name" value="Cytochrom_B561"/>
    <property type="match status" value="1"/>
</dbReference>
<dbReference type="CDD" id="cd08760">
    <property type="entry name" value="Cyt_b561_FRRS1_like"/>
    <property type="match status" value="1"/>
</dbReference>
<feature type="domain" description="DOMON" evidence="10">
    <location>
        <begin position="58"/>
        <end position="168"/>
    </location>
</feature>
<evidence type="ECO:0000256" key="4">
    <source>
        <dbReference type="ARBA" id="ARBA00022982"/>
    </source>
</evidence>
<dbReference type="PROSITE" id="PS50836">
    <property type="entry name" value="DOMON"/>
    <property type="match status" value="1"/>
</dbReference>
<feature type="transmembrane region" description="Helical" evidence="8">
    <location>
        <begin position="381"/>
        <end position="401"/>
    </location>
</feature>
<feature type="region of interest" description="Disordered" evidence="7">
    <location>
        <begin position="196"/>
        <end position="216"/>
    </location>
</feature>
<evidence type="ECO:0000256" key="5">
    <source>
        <dbReference type="ARBA" id="ARBA00022989"/>
    </source>
</evidence>
<comment type="subcellular location">
    <subcellularLocation>
        <location evidence="1">Membrane</location>
    </subcellularLocation>
</comment>
<dbReference type="SMART" id="SM00665">
    <property type="entry name" value="B561"/>
    <property type="match status" value="1"/>
</dbReference>
<dbReference type="InterPro" id="IPR015920">
    <property type="entry name" value="Cellobiose_DH-like_cyt"/>
</dbReference>
<keyword evidence="13" id="KW-1185">Reference proteome</keyword>
<evidence type="ECO:0000313" key="12">
    <source>
        <dbReference type="EMBL" id="KAJ3563308.1"/>
    </source>
</evidence>
<evidence type="ECO:0000259" key="10">
    <source>
        <dbReference type="PROSITE" id="PS50836"/>
    </source>
</evidence>
<feature type="signal peptide" evidence="9">
    <location>
        <begin position="1"/>
        <end position="20"/>
    </location>
</feature>
<evidence type="ECO:0000256" key="8">
    <source>
        <dbReference type="SAM" id="Phobius"/>
    </source>
</evidence>
<evidence type="ECO:0008006" key="14">
    <source>
        <dbReference type="Google" id="ProtNLM"/>
    </source>
</evidence>
<dbReference type="Gene3D" id="2.60.40.1210">
    <property type="entry name" value="Cellobiose dehydrogenase, cytochrome domain"/>
    <property type="match status" value="1"/>
</dbReference>
<feature type="transmembrane region" description="Helical" evidence="8">
    <location>
        <begin position="227"/>
        <end position="252"/>
    </location>
</feature>
<feature type="chain" id="PRO_5041915721" description="CBD9-like protein" evidence="9">
    <location>
        <begin position="21"/>
        <end position="423"/>
    </location>
</feature>
<dbReference type="Pfam" id="PF16010">
    <property type="entry name" value="CDH-cyt"/>
    <property type="match status" value="1"/>
</dbReference>
<dbReference type="PROSITE" id="PS50939">
    <property type="entry name" value="CYTOCHROME_B561"/>
    <property type="match status" value="1"/>
</dbReference>
<reference evidence="12" key="1">
    <citation type="submission" date="2022-07" db="EMBL/GenBank/DDBJ databases">
        <title>Genome Sequence of Leucocoprinus birnbaumii.</title>
        <authorList>
            <person name="Buettner E."/>
        </authorList>
    </citation>
    <scope>NUCLEOTIDE SEQUENCE</scope>
    <source>
        <strain evidence="12">VT141</strain>
    </source>
</reference>
<gene>
    <name evidence="12" type="ORF">NP233_g9019</name>
</gene>